<dbReference type="FunFam" id="3.40.50.1360:FF:000014">
    <property type="entry name" value="Ribose 5-phosphate isomerase"/>
    <property type="match status" value="1"/>
</dbReference>
<dbReference type="Proteomes" id="UP000033710">
    <property type="component" value="Unassembled WGS sequence"/>
</dbReference>
<evidence type="ECO:0000313" key="9">
    <source>
        <dbReference type="EMBL" id="KJR87930.1"/>
    </source>
</evidence>
<comment type="caution">
    <text evidence="9">The sequence shown here is derived from an EMBL/GenBank/DDBJ whole genome shotgun (WGS) entry which is preliminary data.</text>
</comment>
<evidence type="ECO:0000256" key="5">
    <source>
        <dbReference type="ARBA" id="ARBA00019150"/>
    </source>
</evidence>
<dbReference type="GO" id="GO:0006014">
    <property type="term" value="P:D-ribose metabolic process"/>
    <property type="evidence" value="ECO:0007669"/>
    <property type="project" value="TreeGrafter"/>
</dbReference>
<dbReference type="GeneID" id="27669777"/>
<comment type="similarity">
    <text evidence="3">Belongs to the ribose 5-phosphate isomerase family.</text>
</comment>
<dbReference type="NCBIfam" id="TIGR00021">
    <property type="entry name" value="rpiA"/>
    <property type="match status" value="1"/>
</dbReference>
<dbReference type="EMBL" id="AXCR01000004">
    <property type="protein sequence ID" value="KJR87930.1"/>
    <property type="molecule type" value="Genomic_DNA"/>
</dbReference>
<dbReference type="VEuPathDB" id="FungiDB:SPSK_07846"/>
<dbReference type="PANTHER" id="PTHR11934:SF0">
    <property type="entry name" value="RIBOSE-5-PHOSPHATE ISOMERASE"/>
    <property type="match status" value="1"/>
</dbReference>
<evidence type="ECO:0000313" key="10">
    <source>
        <dbReference type="Proteomes" id="UP000033710"/>
    </source>
</evidence>
<reference evidence="9 10" key="1">
    <citation type="journal article" date="2014" name="BMC Genomics">
        <title>Comparative genomics of the major fungal agents of human and animal Sporotrichosis: Sporothrix schenckii and Sporothrix brasiliensis.</title>
        <authorList>
            <person name="Teixeira M.M."/>
            <person name="de Almeida L.G."/>
            <person name="Kubitschek-Barreira P."/>
            <person name="Alves F.L."/>
            <person name="Kioshima E.S."/>
            <person name="Abadio A.K."/>
            <person name="Fernandes L."/>
            <person name="Derengowski L.S."/>
            <person name="Ferreira K.S."/>
            <person name="Souza R.C."/>
            <person name="Ruiz J.C."/>
            <person name="de Andrade N.C."/>
            <person name="Paes H.C."/>
            <person name="Nicola A.M."/>
            <person name="Albuquerque P."/>
            <person name="Gerber A.L."/>
            <person name="Martins V.P."/>
            <person name="Peconick L.D."/>
            <person name="Neto A.V."/>
            <person name="Chaucanez C.B."/>
            <person name="Silva P.A."/>
            <person name="Cunha O.L."/>
            <person name="de Oliveira F.F."/>
            <person name="dos Santos T.C."/>
            <person name="Barros A.L."/>
            <person name="Soares M.A."/>
            <person name="de Oliveira L.M."/>
            <person name="Marini M.M."/>
            <person name="Villalobos-Duno H."/>
            <person name="Cunha M.M."/>
            <person name="de Hoog S."/>
            <person name="da Silveira J.F."/>
            <person name="Henrissat B."/>
            <person name="Nino-Vega G.A."/>
            <person name="Cisalpino P.S."/>
            <person name="Mora-Montes H.M."/>
            <person name="Almeida S.R."/>
            <person name="Stajich J.E."/>
            <person name="Lopes-Bezerra L.M."/>
            <person name="Vasconcelos A.T."/>
            <person name="Felipe M.S."/>
        </authorList>
    </citation>
    <scope>NUCLEOTIDE SEQUENCE [LARGE SCALE GENOMIC DNA]</scope>
    <source>
        <strain evidence="9 10">1099-18</strain>
    </source>
</reference>
<protein>
    <recommendedName>
        <fullName evidence="5">Ribose-5-phosphate isomerase</fullName>
        <ecNumber evidence="4">5.3.1.6</ecNumber>
    </recommendedName>
    <alternativeName>
        <fullName evidence="8">D-ribose-5-phosphate ketol-isomerase</fullName>
    </alternativeName>
    <alternativeName>
        <fullName evidence="7">Phosphoriboisomerase</fullName>
    </alternativeName>
</protein>
<evidence type="ECO:0000256" key="8">
    <source>
        <dbReference type="ARBA" id="ARBA00032273"/>
    </source>
</evidence>
<keyword evidence="6 9" id="KW-0413">Isomerase</keyword>
<dbReference type="InterPro" id="IPR037171">
    <property type="entry name" value="NagB/RpiA_transferase-like"/>
</dbReference>
<comment type="catalytic activity">
    <reaction evidence="1">
        <text>aldehydo-D-ribose 5-phosphate = D-ribulose 5-phosphate</text>
        <dbReference type="Rhea" id="RHEA:14657"/>
        <dbReference type="ChEBI" id="CHEBI:58121"/>
        <dbReference type="ChEBI" id="CHEBI:58273"/>
        <dbReference type="EC" id="5.3.1.6"/>
    </reaction>
</comment>
<dbReference type="EC" id="5.3.1.6" evidence="4"/>
<dbReference type="Pfam" id="PF06026">
    <property type="entry name" value="Rib_5-P_isom_A"/>
    <property type="match status" value="1"/>
</dbReference>
<evidence type="ECO:0000256" key="1">
    <source>
        <dbReference type="ARBA" id="ARBA00001713"/>
    </source>
</evidence>
<dbReference type="GO" id="GO:0004751">
    <property type="term" value="F:ribose-5-phosphate isomerase activity"/>
    <property type="evidence" value="ECO:0007669"/>
    <property type="project" value="UniProtKB-EC"/>
</dbReference>
<dbReference type="OrthoDB" id="1555531at2759"/>
<dbReference type="SUPFAM" id="SSF75445">
    <property type="entry name" value="D-ribose-5-phosphate isomerase (RpiA), lid domain"/>
    <property type="match status" value="1"/>
</dbReference>
<dbReference type="GO" id="GO:0005737">
    <property type="term" value="C:cytoplasm"/>
    <property type="evidence" value="ECO:0007669"/>
    <property type="project" value="TreeGrafter"/>
</dbReference>
<dbReference type="InterPro" id="IPR004788">
    <property type="entry name" value="Ribose5P_isomerase_type_A"/>
</dbReference>
<evidence type="ECO:0000256" key="2">
    <source>
        <dbReference type="ARBA" id="ARBA00004988"/>
    </source>
</evidence>
<proteinExistence type="inferred from homology"/>
<dbReference type="CDD" id="cd01398">
    <property type="entry name" value="RPI_A"/>
    <property type="match status" value="1"/>
</dbReference>
<dbReference type="SUPFAM" id="SSF100950">
    <property type="entry name" value="NagB/RpiA/CoA transferase-like"/>
    <property type="match status" value="1"/>
</dbReference>
<dbReference type="Gene3D" id="3.40.50.1360">
    <property type="match status" value="1"/>
</dbReference>
<accession>A0A0F2MGH2</accession>
<dbReference type="RefSeq" id="XP_016590606.1">
    <property type="nucleotide sequence ID" value="XM_016734500.1"/>
</dbReference>
<evidence type="ECO:0000256" key="6">
    <source>
        <dbReference type="ARBA" id="ARBA00023235"/>
    </source>
</evidence>
<dbReference type="GO" id="GO:0009052">
    <property type="term" value="P:pentose-phosphate shunt, non-oxidative branch"/>
    <property type="evidence" value="ECO:0007669"/>
    <property type="project" value="InterPro"/>
</dbReference>
<dbReference type="PANTHER" id="PTHR11934">
    <property type="entry name" value="RIBOSE-5-PHOSPHATE ISOMERASE"/>
    <property type="match status" value="1"/>
</dbReference>
<evidence type="ECO:0000256" key="3">
    <source>
        <dbReference type="ARBA" id="ARBA00008088"/>
    </source>
</evidence>
<evidence type="ECO:0000256" key="4">
    <source>
        <dbReference type="ARBA" id="ARBA00011959"/>
    </source>
</evidence>
<gene>
    <name evidence="9" type="ORF">SPSK_07846</name>
</gene>
<name>A0A0F2MGH2_SPOSC</name>
<dbReference type="UniPathway" id="UPA00115">
    <property type="reaction ID" value="UER00412"/>
</dbReference>
<reference evidence="9 10" key="2">
    <citation type="journal article" date="2015" name="Eukaryot. Cell">
        <title>Asexual propagation of a virulent clone complex in a human and feline outbreak of sporotrichosis.</title>
        <authorList>
            <person name="Teixeira Mde M."/>
            <person name="Rodrigues A.M."/>
            <person name="Tsui C.K."/>
            <person name="de Almeida L.G."/>
            <person name="Van Diepeningen A.D."/>
            <person name="van den Ende B.G."/>
            <person name="Fernandes G.F."/>
            <person name="Kano R."/>
            <person name="Hamelin R.C."/>
            <person name="Lopes-Bezerra L.M."/>
            <person name="Vasconcelos A.T."/>
            <person name="de Hoog S."/>
            <person name="de Camargo Z.P."/>
            <person name="Felipe M.S."/>
        </authorList>
    </citation>
    <scope>NUCLEOTIDE SEQUENCE [LARGE SCALE GENOMIC DNA]</scope>
    <source>
        <strain evidence="9 10">1099-18</strain>
    </source>
</reference>
<dbReference type="AlphaFoldDB" id="A0A0F2MGH2"/>
<organism evidence="9 10">
    <name type="scientific">Sporothrix schenckii 1099-18</name>
    <dbReference type="NCBI Taxonomy" id="1397361"/>
    <lineage>
        <taxon>Eukaryota</taxon>
        <taxon>Fungi</taxon>
        <taxon>Dikarya</taxon>
        <taxon>Ascomycota</taxon>
        <taxon>Pezizomycotina</taxon>
        <taxon>Sordariomycetes</taxon>
        <taxon>Sordariomycetidae</taxon>
        <taxon>Ophiostomatales</taxon>
        <taxon>Ophiostomataceae</taxon>
        <taxon>Sporothrix</taxon>
    </lineage>
</organism>
<dbReference type="KEGG" id="ssck:SPSK_07846"/>
<evidence type="ECO:0000256" key="7">
    <source>
        <dbReference type="ARBA" id="ARBA00029734"/>
    </source>
</evidence>
<comment type="pathway">
    <text evidence="2">Carbohydrate degradation; pentose phosphate pathway; D-ribose 5-phosphate from D-ribulose 5-phosphate (non-oxidative stage): step 1/1.</text>
</comment>
<dbReference type="Gene3D" id="3.30.70.260">
    <property type="match status" value="1"/>
</dbReference>
<sequence length="274" mass="29176">MSSQADLIESSKKAAAYLAVKEHLEPSFRHIGIGSGSTVVYVVEAIAALGADATRDMTFYPTGDQSRALIEDANLRLASISQLPLNSRLDVCFDGADEVDENLNLIKGGGACLFQEKIVATASKKFICVADYRKLSPRLGTTWKQGIPIEVLPLAAKRVLSELVLIGAQQPVIRQGVPRKAGPVVTDNSMWLIDAPFQPLQLSRDPNEARADGEGGVWTVDGLADRLIKIPGIVETGLFAGFNGLETKAVSGGAQKPIAAYFGMADGSVQVRKA</sequence>